<name>A0ACB8XG45_ARCLA</name>
<organism evidence="1 2">
    <name type="scientific">Arctium lappa</name>
    <name type="common">Greater burdock</name>
    <name type="synonym">Lappa major</name>
    <dbReference type="NCBI Taxonomy" id="4217"/>
    <lineage>
        <taxon>Eukaryota</taxon>
        <taxon>Viridiplantae</taxon>
        <taxon>Streptophyta</taxon>
        <taxon>Embryophyta</taxon>
        <taxon>Tracheophyta</taxon>
        <taxon>Spermatophyta</taxon>
        <taxon>Magnoliopsida</taxon>
        <taxon>eudicotyledons</taxon>
        <taxon>Gunneridae</taxon>
        <taxon>Pentapetalae</taxon>
        <taxon>asterids</taxon>
        <taxon>campanulids</taxon>
        <taxon>Asterales</taxon>
        <taxon>Asteraceae</taxon>
        <taxon>Carduoideae</taxon>
        <taxon>Cardueae</taxon>
        <taxon>Arctiinae</taxon>
        <taxon>Arctium</taxon>
    </lineage>
</organism>
<gene>
    <name evidence="1" type="ORF">L6452_44595</name>
</gene>
<reference evidence="1 2" key="2">
    <citation type="journal article" date="2022" name="Mol. Ecol. Resour.">
        <title>The genomes of chicory, endive, great burdock and yacon provide insights into Asteraceae paleo-polyploidization history and plant inulin production.</title>
        <authorList>
            <person name="Fan W."/>
            <person name="Wang S."/>
            <person name="Wang H."/>
            <person name="Wang A."/>
            <person name="Jiang F."/>
            <person name="Liu H."/>
            <person name="Zhao H."/>
            <person name="Xu D."/>
            <person name="Zhang Y."/>
        </authorList>
    </citation>
    <scope>NUCLEOTIDE SEQUENCE [LARGE SCALE GENOMIC DNA]</scope>
    <source>
        <strain evidence="2">cv. Niubang</strain>
    </source>
</reference>
<reference evidence="2" key="1">
    <citation type="journal article" date="2022" name="Mol. Ecol. Resour.">
        <title>The genomes of chicory, endive, great burdock and yacon provide insights into Asteraceae palaeo-polyploidization history and plant inulin production.</title>
        <authorList>
            <person name="Fan W."/>
            <person name="Wang S."/>
            <person name="Wang H."/>
            <person name="Wang A."/>
            <person name="Jiang F."/>
            <person name="Liu H."/>
            <person name="Zhao H."/>
            <person name="Xu D."/>
            <person name="Zhang Y."/>
        </authorList>
    </citation>
    <scope>NUCLEOTIDE SEQUENCE [LARGE SCALE GENOMIC DNA]</scope>
    <source>
        <strain evidence="2">cv. Niubang</strain>
    </source>
</reference>
<accession>A0ACB8XG45</accession>
<dbReference type="EMBL" id="CM042064">
    <property type="protein sequence ID" value="KAI3665960.1"/>
    <property type="molecule type" value="Genomic_DNA"/>
</dbReference>
<evidence type="ECO:0000313" key="1">
    <source>
        <dbReference type="EMBL" id="KAI3665960.1"/>
    </source>
</evidence>
<evidence type="ECO:0000313" key="2">
    <source>
        <dbReference type="Proteomes" id="UP001055879"/>
    </source>
</evidence>
<proteinExistence type="predicted"/>
<keyword evidence="2" id="KW-1185">Reference proteome</keyword>
<comment type="caution">
    <text evidence="1">The sequence shown here is derived from an EMBL/GenBank/DDBJ whole genome shotgun (WGS) entry which is preliminary data.</text>
</comment>
<dbReference type="Proteomes" id="UP001055879">
    <property type="component" value="Linkage Group LG18"/>
</dbReference>
<protein>
    <submittedName>
        <fullName evidence="1">Uncharacterized protein</fullName>
    </submittedName>
</protein>
<sequence length="395" mass="44256">MRRSFCFLKAFFLIPFFTAIRKLLLVASMGVVRTDESRRAEIEEFRQMLLSCSGVVLKVRSEDEFNRRRGTAGNGNEYGVDQKLVCVTSGVSFLGIAIVKQLLLRGYAVRIIVDNEEDIERLREIETSGEMEGTSRFTSNNLIGVVVAKFNERRSLMEAFDGCCAVFHTTAFIDPSGFSGYSKCMAEIEARAAENIAEACAATSSVRNYVLTSSLLTCIWRDTSNNNLPPVVDHNSWSDESFCSSKKLWYALGKLKAERASWRIAEEKGLKLATICSGLITGPRYFCTNPSSTIAYLKGVQDMYEYGLLASVEVDKLAEAHVQVHEEMKKSGGGRYVCFDKVVRMPEEVERLEAETGVRINTDTVSADVGFRFELSNRKLDRLMSQVHRCNIDVC</sequence>